<name>A0A0F9L9Z3_9ZZZZ</name>
<dbReference type="EMBL" id="LAZR01011592">
    <property type="protein sequence ID" value="KKM60875.1"/>
    <property type="molecule type" value="Genomic_DNA"/>
</dbReference>
<protein>
    <submittedName>
        <fullName evidence="1">Uncharacterized protein</fullName>
    </submittedName>
</protein>
<organism evidence="1">
    <name type="scientific">marine sediment metagenome</name>
    <dbReference type="NCBI Taxonomy" id="412755"/>
    <lineage>
        <taxon>unclassified sequences</taxon>
        <taxon>metagenomes</taxon>
        <taxon>ecological metagenomes</taxon>
    </lineage>
</organism>
<comment type="caution">
    <text evidence="1">The sequence shown here is derived from an EMBL/GenBank/DDBJ whole genome shotgun (WGS) entry which is preliminary data.</text>
</comment>
<reference evidence="1" key="1">
    <citation type="journal article" date="2015" name="Nature">
        <title>Complex archaea that bridge the gap between prokaryotes and eukaryotes.</title>
        <authorList>
            <person name="Spang A."/>
            <person name="Saw J.H."/>
            <person name="Jorgensen S.L."/>
            <person name="Zaremba-Niedzwiedzka K."/>
            <person name="Martijn J."/>
            <person name="Lind A.E."/>
            <person name="van Eijk R."/>
            <person name="Schleper C."/>
            <person name="Guy L."/>
            <person name="Ettema T.J."/>
        </authorList>
    </citation>
    <scope>NUCLEOTIDE SEQUENCE</scope>
</reference>
<accession>A0A0F9L9Z3</accession>
<proteinExistence type="predicted"/>
<dbReference type="AlphaFoldDB" id="A0A0F9L9Z3"/>
<gene>
    <name evidence="1" type="ORF">LCGC14_1537380</name>
</gene>
<evidence type="ECO:0000313" key="1">
    <source>
        <dbReference type="EMBL" id="KKM60875.1"/>
    </source>
</evidence>
<sequence>MKQVFHEYRVLGEKRNDSPALEVAAFKPDGASEALMPAVVVLRIIHAERDGDESTDHSMNYPSFTPTAKLTREAIIWFDSMVEEHEKGNKLYPGQIQ</sequence>